<proteinExistence type="predicted"/>
<organism evidence="3">
    <name type="scientific">marine metagenome</name>
    <dbReference type="NCBI Taxonomy" id="408172"/>
    <lineage>
        <taxon>unclassified sequences</taxon>
        <taxon>metagenomes</taxon>
        <taxon>ecological metagenomes</taxon>
    </lineage>
</organism>
<dbReference type="Gene3D" id="3.30.160.100">
    <property type="entry name" value="Ribosome hibernation promotion factor-like"/>
    <property type="match status" value="1"/>
</dbReference>
<keyword evidence="1" id="KW-0677">Repeat</keyword>
<dbReference type="CDD" id="cd02205">
    <property type="entry name" value="CBS_pair_SF"/>
    <property type="match status" value="1"/>
</dbReference>
<accession>A0A382D0T8</accession>
<dbReference type="SUPFAM" id="SSF69754">
    <property type="entry name" value="Ribosome binding protein Y (YfiA homologue)"/>
    <property type="match status" value="1"/>
</dbReference>
<dbReference type="SUPFAM" id="SSF54631">
    <property type="entry name" value="CBS-domain pair"/>
    <property type="match status" value="2"/>
</dbReference>
<dbReference type="InterPro" id="IPR036567">
    <property type="entry name" value="RHF-like"/>
</dbReference>
<dbReference type="SMART" id="SM00116">
    <property type="entry name" value="CBS"/>
    <property type="match status" value="3"/>
</dbReference>
<reference evidence="3" key="1">
    <citation type="submission" date="2018-05" db="EMBL/GenBank/DDBJ databases">
        <authorList>
            <person name="Lanie J.A."/>
            <person name="Ng W.-L."/>
            <person name="Kazmierczak K.M."/>
            <person name="Andrzejewski T.M."/>
            <person name="Davidsen T.M."/>
            <person name="Wayne K.J."/>
            <person name="Tettelin H."/>
            <person name="Glass J.I."/>
            <person name="Rusch D."/>
            <person name="Podicherti R."/>
            <person name="Tsui H.-C.T."/>
            <person name="Winkler M.E."/>
        </authorList>
    </citation>
    <scope>NUCLEOTIDE SEQUENCE</scope>
</reference>
<protein>
    <recommendedName>
        <fullName evidence="2">CBS domain-containing protein</fullName>
    </recommendedName>
</protein>
<dbReference type="InterPro" id="IPR046342">
    <property type="entry name" value="CBS_dom_sf"/>
</dbReference>
<feature type="domain" description="CBS" evidence="2">
    <location>
        <begin position="142"/>
        <end position="200"/>
    </location>
</feature>
<dbReference type="PROSITE" id="PS51371">
    <property type="entry name" value="CBS"/>
    <property type="match status" value="2"/>
</dbReference>
<dbReference type="InterPro" id="IPR000644">
    <property type="entry name" value="CBS_dom"/>
</dbReference>
<dbReference type="InterPro" id="IPR051462">
    <property type="entry name" value="CBS_domain-containing"/>
</dbReference>
<evidence type="ECO:0000256" key="1">
    <source>
        <dbReference type="ARBA" id="ARBA00022737"/>
    </source>
</evidence>
<evidence type="ECO:0000259" key="2">
    <source>
        <dbReference type="PROSITE" id="PS51371"/>
    </source>
</evidence>
<feature type="domain" description="CBS" evidence="2">
    <location>
        <begin position="79"/>
        <end position="139"/>
    </location>
</feature>
<name>A0A382D0T8_9ZZZZ</name>
<dbReference type="PANTHER" id="PTHR48108:SF26">
    <property type="entry name" value="CBS DOMAIN-CONTAINING PROTEIN DDB_G0289609"/>
    <property type="match status" value="1"/>
</dbReference>
<dbReference type="AlphaFoldDB" id="A0A382D0T8"/>
<evidence type="ECO:0000313" key="3">
    <source>
        <dbReference type="EMBL" id="SVB31203.1"/>
    </source>
</evidence>
<dbReference type="Gene3D" id="3.10.580.10">
    <property type="entry name" value="CBS-domain"/>
    <property type="match status" value="2"/>
</dbReference>
<dbReference type="EMBL" id="UINC01036754">
    <property type="protein sequence ID" value="SVB31203.1"/>
    <property type="molecule type" value="Genomic_DNA"/>
</dbReference>
<dbReference type="Pfam" id="PF00571">
    <property type="entry name" value="CBS"/>
    <property type="match status" value="3"/>
</dbReference>
<sequence>MIYDVIYEHLKNIRQTEVGTIQSAATIIDPKHTVSQTIDKIIKNDSYDAFSKHGKTVYGTNVRELLSARAVTSMKVEPFLHPIPSVSPNDDLEKVAKIINHHRTRSVPIVEKDEILGVVKAENVLKVLSKLDNKWIKASLIFTPTPITIDHNSLLSSARKIMISKRIDHLPVTDNGQLKQVLTSYHVLQTLIPEERLGKKTMAGKRITRFGSKVKNIGTNKISQCKPNDNISTVIKSMLENNTSFSLVMLWDNIQGIITYRDILDLFETKVENDIPIYIIGMPDGERDADMISSKFKKTLQRLNKTSPEIQEARISIKRQRVRGTKQLYQITALIITPHKTLSFKEEEWNLSKSIENINQKILKSLSKKDKKRSKISIRKILR</sequence>
<dbReference type="PANTHER" id="PTHR48108">
    <property type="entry name" value="CBS DOMAIN-CONTAINING PROTEIN CBSX2, CHLOROPLASTIC"/>
    <property type="match status" value="1"/>
</dbReference>
<gene>
    <name evidence="3" type="ORF">METZ01_LOCUS184057</name>
</gene>